<keyword evidence="4 8" id="KW-0406">Ion transport</keyword>
<dbReference type="InterPro" id="IPR001469">
    <property type="entry name" value="ATP_synth_F1_dsu/esu"/>
</dbReference>
<keyword evidence="5 8" id="KW-0472">Membrane</keyword>
<keyword evidence="8" id="KW-0375">Hydrogen ion transport</keyword>
<keyword evidence="8" id="KW-1003">Cell membrane</keyword>
<evidence type="ECO:0000313" key="12">
    <source>
        <dbReference type="Proteomes" id="UP000231252"/>
    </source>
</evidence>
<keyword evidence="3 8" id="KW-0813">Transport</keyword>
<feature type="domain" description="ATP synthase F1 complex delta/epsilon subunit N-terminal" evidence="10">
    <location>
        <begin position="4"/>
        <end position="81"/>
    </location>
</feature>
<dbReference type="EMBL" id="PEYU01000010">
    <property type="protein sequence ID" value="PIS22704.1"/>
    <property type="molecule type" value="Genomic_DNA"/>
</dbReference>
<evidence type="ECO:0000313" key="11">
    <source>
        <dbReference type="EMBL" id="PIS22704.1"/>
    </source>
</evidence>
<evidence type="ECO:0000256" key="6">
    <source>
        <dbReference type="ARBA" id="ARBA00023196"/>
    </source>
</evidence>
<dbReference type="GO" id="GO:0012505">
    <property type="term" value="C:endomembrane system"/>
    <property type="evidence" value="ECO:0007669"/>
    <property type="project" value="UniProtKB-SubCell"/>
</dbReference>
<dbReference type="NCBIfam" id="TIGR01216">
    <property type="entry name" value="ATP_synt_epsi"/>
    <property type="match status" value="1"/>
</dbReference>
<comment type="caution">
    <text evidence="11">The sequence shown here is derived from an EMBL/GenBank/DDBJ whole genome shotgun (WGS) entry which is preliminary data.</text>
</comment>
<dbReference type="Gene3D" id="2.60.15.10">
    <property type="entry name" value="F0F1 ATP synthase delta/epsilon subunit, N-terminal"/>
    <property type="match status" value="1"/>
</dbReference>
<evidence type="ECO:0000259" key="10">
    <source>
        <dbReference type="Pfam" id="PF02823"/>
    </source>
</evidence>
<organism evidence="11 12">
    <name type="scientific">candidate division WWE3 bacterium CG08_land_8_20_14_0_20_41_10</name>
    <dbReference type="NCBI Taxonomy" id="1975085"/>
    <lineage>
        <taxon>Bacteria</taxon>
        <taxon>Katanobacteria</taxon>
    </lineage>
</organism>
<dbReference type="GO" id="GO:0045259">
    <property type="term" value="C:proton-transporting ATP synthase complex"/>
    <property type="evidence" value="ECO:0007669"/>
    <property type="project" value="UniProtKB-KW"/>
</dbReference>
<evidence type="ECO:0000256" key="3">
    <source>
        <dbReference type="ARBA" id="ARBA00022448"/>
    </source>
</evidence>
<dbReference type="Proteomes" id="UP000231252">
    <property type="component" value="Unassembled WGS sequence"/>
</dbReference>
<evidence type="ECO:0000256" key="5">
    <source>
        <dbReference type="ARBA" id="ARBA00023136"/>
    </source>
</evidence>
<dbReference type="GO" id="GO:0005524">
    <property type="term" value="F:ATP binding"/>
    <property type="evidence" value="ECO:0007669"/>
    <property type="project" value="UniProtKB-UniRule"/>
</dbReference>
<sequence>MLNIKVKIVSQTKELYNANCTSITLPTSTGQITILPNHFDLITLLDMGQIILKQTDNRIKEMLINGGTASFANNELTILTEDGVASDELIKEEIDEALKNASEHKSSDLDPTELIQLEKQLRFEMFKKNFLQG</sequence>
<evidence type="ECO:0000256" key="8">
    <source>
        <dbReference type="HAMAP-Rule" id="MF_00530"/>
    </source>
</evidence>
<dbReference type="AlphaFoldDB" id="A0A2H0XCN5"/>
<dbReference type="InterPro" id="IPR036771">
    <property type="entry name" value="ATPsynth_dsu/esu_N"/>
</dbReference>
<gene>
    <name evidence="8 11" type="primary">atpC</name>
    <name evidence="11" type="ORF">COT50_00405</name>
</gene>
<evidence type="ECO:0000256" key="2">
    <source>
        <dbReference type="ARBA" id="ARBA00005712"/>
    </source>
</evidence>
<name>A0A2H0XCN5_UNCKA</name>
<accession>A0A2H0XCN5</accession>
<evidence type="ECO:0000256" key="4">
    <source>
        <dbReference type="ARBA" id="ARBA00023065"/>
    </source>
</evidence>
<dbReference type="SUPFAM" id="SSF51344">
    <property type="entry name" value="Epsilon subunit of F1F0-ATP synthase N-terminal domain"/>
    <property type="match status" value="1"/>
</dbReference>
<dbReference type="HAMAP" id="MF_00530">
    <property type="entry name" value="ATP_synth_epsil_bac"/>
    <property type="match status" value="1"/>
</dbReference>
<reference evidence="12" key="1">
    <citation type="submission" date="2017-09" db="EMBL/GenBank/DDBJ databases">
        <title>Depth-based differentiation of microbial function through sediment-hosted aquifers and enrichment of novel symbionts in the deep terrestrial subsurface.</title>
        <authorList>
            <person name="Probst A.J."/>
            <person name="Ladd B."/>
            <person name="Jarett J.K."/>
            <person name="Geller-Mcgrath D.E."/>
            <person name="Sieber C.M.K."/>
            <person name="Emerson J.B."/>
            <person name="Anantharaman K."/>
            <person name="Thomas B.C."/>
            <person name="Malmstrom R."/>
            <person name="Stieglmeier M."/>
            <person name="Klingl A."/>
            <person name="Woyke T."/>
            <person name="Ryan C.M."/>
            <person name="Banfield J.F."/>
        </authorList>
    </citation>
    <scope>NUCLEOTIDE SEQUENCE [LARGE SCALE GENOMIC DNA]</scope>
</reference>
<dbReference type="Pfam" id="PF02823">
    <property type="entry name" value="ATP-synt_DE_N"/>
    <property type="match status" value="1"/>
</dbReference>
<dbReference type="GO" id="GO:0046933">
    <property type="term" value="F:proton-transporting ATP synthase activity, rotational mechanism"/>
    <property type="evidence" value="ECO:0007669"/>
    <property type="project" value="UniProtKB-UniRule"/>
</dbReference>
<evidence type="ECO:0000256" key="1">
    <source>
        <dbReference type="ARBA" id="ARBA00004184"/>
    </source>
</evidence>
<comment type="subunit">
    <text evidence="8 9">F-type ATPases have 2 components, CF(1) - the catalytic core - and CF(0) - the membrane proton channel. CF(1) has five subunits: alpha(3), beta(3), gamma(1), delta(1), epsilon(1). CF(0) has three main subunits: a, b and c.</text>
</comment>
<comment type="similarity">
    <text evidence="2 8 9">Belongs to the ATPase epsilon chain family.</text>
</comment>
<dbReference type="PANTHER" id="PTHR13822:SF10">
    <property type="entry name" value="ATP SYNTHASE EPSILON CHAIN, CHLOROPLASTIC"/>
    <property type="match status" value="1"/>
</dbReference>
<protein>
    <recommendedName>
        <fullName evidence="8">ATP synthase epsilon chain</fullName>
    </recommendedName>
    <alternativeName>
        <fullName evidence="8">ATP synthase F1 sector epsilon subunit</fullName>
    </alternativeName>
    <alternativeName>
        <fullName evidence="8">F-ATPase epsilon subunit</fullName>
    </alternativeName>
</protein>
<keyword evidence="7 8" id="KW-0066">ATP synthesis</keyword>
<keyword evidence="6 8" id="KW-0139">CF(1)</keyword>
<comment type="subcellular location">
    <subcellularLocation>
        <location evidence="8">Cell membrane</location>
        <topology evidence="8">Peripheral membrane protein</topology>
    </subcellularLocation>
    <subcellularLocation>
        <location evidence="1">Endomembrane system</location>
        <topology evidence="1">Peripheral membrane protein</topology>
    </subcellularLocation>
</comment>
<evidence type="ECO:0000256" key="7">
    <source>
        <dbReference type="ARBA" id="ARBA00023310"/>
    </source>
</evidence>
<evidence type="ECO:0000256" key="9">
    <source>
        <dbReference type="RuleBase" id="RU003656"/>
    </source>
</evidence>
<proteinExistence type="inferred from homology"/>
<dbReference type="GO" id="GO:0005886">
    <property type="term" value="C:plasma membrane"/>
    <property type="evidence" value="ECO:0007669"/>
    <property type="project" value="UniProtKB-SubCell"/>
</dbReference>
<dbReference type="PANTHER" id="PTHR13822">
    <property type="entry name" value="ATP SYNTHASE DELTA/EPSILON CHAIN"/>
    <property type="match status" value="1"/>
</dbReference>
<dbReference type="InterPro" id="IPR020546">
    <property type="entry name" value="ATP_synth_F1_dsu/esu_N"/>
</dbReference>
<comment type="function">
    <text evidence="8">Produces ATP from ADP in the presence of a proton gradient across the membrane.</text>
</comment>